<feature type="region of interest" description="Disordered" evidence="1">
    <location>
        <begin position="1"/>
        <end position="44"/>
    </location>
</feature>
<protein>
    <recommendedName>
        <fullName evidence="2">MmeI-like DNA-methyltransferase domain-containing protein</fullName>
    </recommendedName>
</protein>
<dbReference type="STRING" id="202789.GCA_001457435_01218"/>
<organism evidence="3 4">
    <name type="scientific">Actinobaculum massiliense ACS-171-V-Col2</name>
    <dbReference type="NCBI Taxonomy" id="883066"/>
    <lineage>
        <taxon>Bacteria</taxon>
        <taxon>Bacillati</taxon>
        <taxon>Actinomycetota</taxon>
        <taxon>Actinomycetes</taxon>
        <taxon>Actinomycetales</taxon>
        <taxon>Actinomycetaceae</taxon>
        <taxon>Actinobaculum</taxon>
    </lineage>
</organism>
<dbReference type="InterPro" id="IPR029063">
    <property type="entry name" value="SAM-dependent_MTases_sf"/>
</dbReference>
<evidence type="ECO:0000313" key="3">
    <source>
        <dbReference type="EMBL" id="EKU95142.1"/>
    </source>
</evidence>
<evidence type="ECO:0000259" key="2">
    <source>
        <dbReference type="Pfam" id="PF20473"/>
    </source>
</evidence>
<accession>K9EVX7</accession>
<feature type="compositionally biased region" description="Basic and acidic residues" evidence="1">
    <location>
        <begin position="1"/>
        <end position="26"/>
    </location>
</feature>
<dbReference type="Gene3D" id="3.40.50.150">
    <property type="entry name" value="Vaccinia Virus protein VP39"/>
    <property type="match status" value="1"/>
</dbReference>
<dbReference type="Proteomes" id="UP000009888">
    <property type="component" value="Unassembled WGS sequence"/>
</dbReference>
<dbReference type="HOGENOM" id="CLU_2152915_0_0_11"/>
<dbReference type="AlphaFoldDB" id="K9EVX7"/>
<comment type="caution">
    <text evidence="3">The sequence shown here is derived from an EMBL/GenBank/DDBJ whole genome shotgun (WGS) entry which is preliminary data.</text>
</comment>
<evidence type="ECO:0000313" key="4">
    <source>
        <dbReference type="Proteomes" id="UP000009888"/>
    </source>
</evidence>
<reference evidence="3 4" key="1">
    <citation type="submission" date="2012-09" db="EMBL/GenBank/DDBJ databases">
        <title>The Genome Sequence of Actinobaculum massiliae ACS-171-V-COL2.</title>
        <authorList>
            <consortium name="The Broad Institute Genome Sequencing Platform"/>
            <person name="Earl A."/>
            <person name="Ward D."/>
            <person name="Feldgarden M."/>
            <person name="Gevers D."/>
            <person name="Saerens B."/>
            <person name="Vaneechoutte M."/>
            <person name="Walker B."/>
            <person name="Young S.K."/>
            <person name="Zeng Q."/>
            <person name="Gargeya S."/>
            <person name="Fitzgerald M."/>
            <person name="Haas B."/>
            <person name="Abouelleil A."/>
            <person name="Alvarado L."/>
            <person name="Arachchi H.M."/>
            <person name="Berlin A."/>
            <person name="Chapman S.B."/>
            <person name="Goldberg J."/>
            <person name="Griggs A."/>
            <person name="Gujja S."/>
            <person name="Hansen M."/>
            <person name="Howarth C."/>
            <person name="Imamovic A."/>
            <person name="Larimer J."/>
            <person name="McCowen C."/>
            <person name="Montmayeur A."/>
            <person name="Murphy C."/>
            <person name="Neiman D."/>
            <person name="Pearson M."/>
            <person name="Priest M."/>
            <person name="Roberts A."/>
            <person name="Saif S."/>
            <person name="Shea T."/>
            <person name="Sisk P."/>
            <person name="Sykes S."/>
            <person name="Wortman J."/>
            <person name="Nusbaum C."/>
            <person name="Birren B."/>
        </authorList>
    </citation>
    <scope>NUCLEOTIDE SEQUENCE [LARGE SCALE GENOMIC DNA]</scope>
    <source>
        <strain evidence="4">ACS-171-V-Col2</strain>
    </source>
</reference>
<proteinExistence type="predicted"/>
<name>K9EVX7_9ACTO</name>
<dbReference type="InterPro" id="IPR046816">
    <property type="entry name" value="MmeI_Mtase"/>
</dbReference>
<sequence length="111" mass="12155">MADSFDEPRQRNASEVSRAKTIREDLQGWGDGLEGGTAQPKQYGSQTMIGLGEAQESQVKVSLKQFHGIEINDFAVAVARTALWIAELQANIETESIVLTELPNLPLRKSA</sequence>
<keyword evidence="4" id="KW-1185">Reference proteome</keyword>
<dbReference type="EMBL" id="AGWL01000005">
    <property type="protein sequence ID" value="EKU95142.1"/>
    <property type="molecule type" value="Genomic_DNA"/>
</dbReference>
<dbReference type="Pfam" id="PF20473">
    <property type="entry name" value="MmeI_Mtase"/>
    <property type="match status" value="1"/>
</dbReference>
<dbReference type="eggNOG" id="COG1002">
    <property type="taxonomic scope" value="Bacteria"/>
</dbReference>
<dbReference type="PATRIC" id="fig|883066.3.peg.942"/>
<gene>
    <name evidence="3" type="ORF">HMPREF9233_00903</name>
</gene>
<evidence type="ECO:0000256" key="1">
    <source>
        <dbReference type="SAM" id="MobiDB-lite"/>
    </source>
</evidence>
<feature type="domain" description="MmeI-like DNA-methyltransferase" evidence="2">
    <location>
        <begin position="55"/>
        <end position="110"/>
    </location>
</feature>